<dbReference type="RefSeq" id="WP_302244791.1">
    <property type="nucleotide sequence ID" value="NZ_JAULJQ010000010.1"/>
</dbReference>
<name>A0ABT8T911_9BACT</name>
<keyword evidence="2" id="KW-1185">Reference proteome</keyword>
<gene>
    <name evidence="1" type="ORF">Q2362_07955</name>
</gene>
<dbReference type="EMBL" id="JAULJQ010000010">
    <property type="protein sequence ID" value="MDO2410016.1"/>
    <property type="molecule type" value="Genomic_DNA"/>
</dbReference>
<proteinExistence type="predicted"/>
<dbReference type="Proteomes" id="UP001171111">
    <property type="component" value="Unassembled WGS sequence"/>
</dbReference>
<evidence type="ECO:0000313" key="2">
    <source>
        <dbReference type="Proteomes" id="UP001171111"/>
    </source>
</evidence>
<reference evidence="1 2" key="1">
    <citation type="submission" date="2023-06" db="EMBL/GenBank/DDBJ databases">
        <title>Campylobacter magnum sp. nov., isolated from cecal contents of domestic pigs (Sus scrofa domesticus).</title>
        <authorList>
            <person name="Papic B."/>
            <person name="Gruntar I."/>
        </authorList>
    </citation>
    <scope>NUCLEOTIDE SEQUENCE [LARGE SCALE GENOMIC DNA]</scope>
    <source>
        <strain evidence="2">34484-21</strain>
    </source>
</reference>
<protein>
    <submittedName>
        <fullName evidence="1">Uncharacterized protein</fullName>
    </submittedName>
</protein>
<organism evidence="1 2">
    <name type="scientific">Campylobacter magnus</name>
    <dbReference type="NCBI Taxonomy" id="3026462"/>
    <lineage>
        <taxon>Bacteria</taxon>
        <taxon>Pseudomonadati</taxon>
        <taxon>Campylobacterota</taxon>
        <taxon>Epsilonproteobacteria</taxon>
        <taxon>Campylobacterales</taxon>
        <taxon>Campylobacteraceae</taxon>
        <taxon>Campylobacter</taxon>
    </lineage>
</organism>
<sequence length="227" mass="25007">MSSSTALVPIKSVAIVSTDKMKSNKELTKALVLRKAFKGDEKIAMMKNLAMLDKAIKSGNKKNLKLSDDVIDVEFDTIDGKYGLSVQLGQDNFNKDFKHLVSIGSKDLKASKPSKETNAEYEKTLNLFSDLSINSKNAILNTLEGGVKAIEMLGNMSGDNDCAKAFSDNLTKTYSSLNIKTYSRDTASFNADMLNNFKELSSVMKVMPKSKSKQREITNHKDLGRSV</sequence>
<accession>A0ABT8T911</accession>
<evidence type="ECO:0000313" key="1">
    <source>
        <dbReference type="EMBL" id="MDO2410016.1"/>
    </source>
</evidence>
<comment type="caution">
    <text evidence="1">The sequence shown here is derived from an EMBL/GenBank/DDBJ whole genome shotgun (WGS) entry which is preliminary data.</text>
</comment>